<dbReference type="AlphaFoldDB" id="A0A8S1PB90"/>
<evidence type="ECO:0000313" key="2">
    <source>
        <dbReference type="Proteomes" id="UP000692954"/>
    </source>
</evidence>
<protein>
    <submittedName>
        <fullName evidence="1">Uncharacterized protein</fullName>
    </submittedName>
</protein>
<keyword evidence="2" id="KW-1185">Reference proteome</keyword>
<comment type="caution">
    <text evidence="1">The sequence shown here is derived from an EMBL/GenBank/DDBJ whole genome shotgun (WGS) entry which is preliminary data.</text>
</comment>
<organism evidence="1 2">
    <name type="scientific">Paramecium sonneborni</name>
    <dbReference type="NCBI Taxonomy" id="65129"/>
    <lineage>
        <taxon>Eukaryota</taxon>
        <taxon>Sar</taxon>
        <taxon>Alveolata</taxon>
        <taxon>Ciliophora</taxon>
        <taxon>Intramacronucleata</taxon>
        <taxon>Oligohymenophorea</taxon>
        <taxon>Peniculida</taxon>
        <taxon>Parameciidae</taxon>
        <taxon>Paramecium</taxon>
    </lineage>
</organism>
<dbReference type="EMBL" id="CAJJDN010000073">
    <property type="protein sequence ID" value="CAD8100340.1"/>
    <property type="molecule type" value="Genomic_DNA"/>
</dbReference>
<accession>A0A8S1PB90</accession>
<evidence type="ECO:0000313" key="1">
    <source>
        <dbReference type="EMBL" id="CAD8100340.1"/>
    </source>
</evidence>
<reference evidence="1" key="1">
    <citation type="submission" date="2021-01" db="EMBL/GenBank/DDBJ databases">
        <authorList>
            <consortium name="Genoscope - CEA"/>
            <person name="William W."/>
        </authorList>
    </citation>
    <scope>NUCLEOTIDE SEQUENCE</scope>
</reference>
<sequence length="140" mass="16564">MDSNLNVMHDEEDFETLHYKYKELITFSPKTKSSINSNKNLKTLKLIPFQLISESNTTNECSKSTNHTIQQQPIQVVQSLNILQNQQNQEPCNRRNFSLYEQSTKSLSPRKTNYEIVSDYTFKLYEGHKKVRFRINERVE</sequence>
<gene>
    <name evidence="1" type="ORF">PSON_ATCC_30995.1.T0730197</name>
</gene>
<dbReference type="Proteomes" id="UP000692954">
    <property type="component" value="Unassembled WGS sequence"/>
</dbReference>
<name>A0A8S1PB90_9CILI</name>
<proteinExistence type="predicted"/>